<dbReference type="PROSITE" id="PS00455">
    <property type="entry name" value="AMP_BINDING"/>
    <property type="match status" value="2"/>
</dbReference>
<evidence type="ECO:0000313" key="7">
    <source>
        <dbReference type="EMBL" id="MFC0548233.1"/>
    </source>
</evidence>
<dbReference type="InterPro" id="IPR025110">
    <property type="entry name" value="AMP-bd_C"/>
</dbReference>
<evidence type="ECO:0000256" key="3">
    <source>
        <dbReference type="ARBA" id="ARBA00022553"/>
    </source>
</evidence>
<sequence length="2497" mass="270552">MPGLEPTLRPLTAAQLGVWYATRIDPANPSHNTGDHVEIRGRLDVEQFRAALRIVAAETEALRTRFVDGPAQLVLDKPDWELTVVDADPYQWMQADLATPVDLTADSLVAQALFVLVEDHFLWYQRVHHILLDGTGSGLVMRRVAEVYSALVMSADIPPATFGDIGVLAEDEAVYRETAAFERDRAYWASARPEPVTLAGRGAPVSNTFHRSAHSVSQSTVDLLADLPGGWPTAVVAATALYLSRMTGTAEVVLGFPAAARVSRASRTVPGMVANVLPLAVGVTPATTVGELLAHTADQTSKALRHQRYRFEDLRRDAKRAGGDGRLYGPVVNIMPFGDDLRFGELPGVVHRMSTGPVDDVKVSVYPAADGGLRLDVDANPALYDAETTVAHGRRILSLLTALAETGLTTPTGRLDIRVADERVTLDPAPAAEVERCLPAVFEEQARRAPEAPAVTFDGVTLTYGELNERSNRLAHLLIGSGVGAEDLVAIALPRSLDMIVAMLAVVKAGAAYLPVDPQYPPARIAYLLNDADPVCVITNSEVGTVLPAEVDRVVLDEEATAQKLAQVSGENPTDADRFSPLDPAHPAYVIYTSGSTGRPKGVLVTHANVVRLFTSTERWFHFGPMDVWTLFHSFSFDFSVWESWGPLLYGGRLVIVPHAITRSPNDFLRLLSDERVTVLNQTPSAFYQLMEADREDPRPLSLRYVVFGGEALDPHRLMEWYERHADDAPRLVNMYGITETTVHVTHRELGRDSARPGAASDIGVGIPDLRVHVLDDALRPLPDGVAGEIYVSGAGLARGYLGRPDLSSERFVADPNGLAGSRMYRTGDVARRRPDGSLEYVGRADHQVKIRGFRIELGEIEATLAAYPGVGNVAVVAREDRPGHKMLVAYVVPASGAEVNAVALRRHAADTMPEHYVPAAFVVLDKIPLTANGKLDRKALPEPVLAGGDAQPASQREMVLSGLFADVLRVSNVGVDDDFFRLGGDSLLADQLARLVRAELGVELTIGQVFDSPTVAGVARLLDDAATGRPPLRAVEHEGAVPLSYSQMRLWFLDRLEGPGPTYNIPVGVRLRGRLDREALTAALADLVQRHEILRTVYPEVDGAPSQVVIDAAPQIVVENLTDTAFREAARKGFDLATEIPLRVHLFEAGSDDHVLLLLIHHIAGDGWSLAPLGRDLSLAYEARINGNAPEFEPLPVQYKDFAVWQRGLPLDEQLAYWRNQLADLPEWLELPTDHPRPAVTSYQGETVPLAIDPELHVGLLRLARDHKVTLFMVLQAGLAALLSGLGAGTDIPIGTPVAGRSDRATDELVGCFINTLVLRNDLAGDPTFAELLRRVRATDLAAFAHQDVPFEQLVEMISPDRSLSKQPLFQVMLVLQNTPESMVDFGGTAGELAPVHCGVAKFDLTVELTERRDGQGIHGFLEYSSDLFEAETAQDIGKRLVTLLTAAVAKPNKPVSRIDLLAADERETVLRTWNDTATEIPGQGIAELFEQQVARTPDAVALIPGDITYAELNERANRFARKLIDEGAGPETGVAILMDRGVELVVAILAVLKTGAFYVPLHPRYPEPRMRLMVAETGCSILITDRSTTLDLRVVQEPAVGDGENLGVATHPEQLAYVMYTSGSTGRPKGVAVTQRDVVALAGDRAFQGGAHRRILVHSPHSFDASTYELWVPLLSGGQLVIAPAGETDTAELAKLITEHGVTALWLTAGLFGLMAEEHADCFADVRQVWAGGDVLPPDAVRKVLAAAPNTVVVNGYGPTETTTFAANRPTKAGTDIGAKIPIGRPLDNMQLYVLDDGLRPVPPGSVGELYIAGAGLARGYVGQPGATAERFVANPFDGSRMYHTGDLVRWSRHGELEFVGRADGQAKLRGYRIELGEIETALAKHPDVSQASVIIREDRPGDKRLVGYIVGTATNLGDWLSRELPDYMVPATFVALDALPLTTNGKVDRKALPAPDYEVEPAGRQPRGQREELMCGLFCEVLGLSQVGVDNGFFDLGGDSIMSIQLVSRARKAGLVITPRDVFEHRTPGALARAARDLDTAAAPVRDDAIGPFEPTPIMRWLLERGGPIDAFSQSMLVTAPKDADADRLGHALKAVIAHHDTLRMRLTTDGPLIDDAADYDILRVATGSLAEEAAAARSRLNPATGTMVQAVWFQETAKLLITIHHLVVDGVSWRILLPDLAAAWDGQPLQPNGTSFRRWSQVLAKTDRSNELQHWRDTLSRPDTTLTNTPLDPAKDVAGTAEHLTVTLPAKFTQPLLGTVPAKFHGNVNDVLLTAFAFAVADWRRRRGLGNATDVLLDLESHGREQLADDIDLSRTVGWFTSMYPVRIGVDQTIVDGQLVKKVKEQLRAVPGNGIGFGLLRDEVEDLPKPQLAFNYLGRFTAESGVWTATPDAETLGDGTDAALPLAHLIELNAVANDGPDGPTLAATWSWAARLLSRDAVDDLARTFTRALENVVTESDRQDAGGHTPSDLPLVSLSQEQIDLLEAAWRVSR</sequence>
<dbReference type="InterPro" id="IPR020806">
    <property type="entry name" value="PKS_PP-bd"/>
</dbReference>
<dbReference type="Pfam" id="PF00501">
    <property type="entry name" value="AMP-binding"/>
    <property type="match status" value="2"/>
</dbReference>
<evidence type="ECO:0000256" key="4">
    <source>
        <dbReference type="ARBA" id="ARBA00022737"/>
    </source>
</evidence>
<dbReference type="Pfam" id="PF00550">
    <property type="entry name" value="PP-binding"/>
    <property type="match status" value="2"/>
</dbReference>
<dbReference type="SMART" id="SM00823">
    <property type="entry name" value="PKS_PP"/>
    <property type="match status" value="2"/>
</dbReference>
<dbReference type="InterPro" id="IPR036736">
    <property type="entry name" value="ACP-like_sf"/>
</dbReference>
<dbReference type="InterPro" id="IPR020845">
    <property type="entry name" value="AMP-binding_CS"/>
</dbReference>
<dbReference type="EMBL" id="JBHLUD010000015">
    <property type="protein sequence ID" value="MFC0548233.1"/>
    <property type="molecule type" value="Genomic_DNA"/>
</dbReference>
<dbReference type="InterPro" id="IPR010060">
    <property type="entry name" value="NRPS_synth"/>
</dbReference>
<dbReference type="Gene3D" id="2.30.38.10">
    <property type="entry name" value="Luciferase, Domain 3"/>
    <property type="match status" value="1"/>
</dbReference>
<feature type="domain" description="Carrier" evidence="6">
    <location>
        <begin position="1968"/>
        <end position="2042"/>
    </location>
</feature>
<dbReference type="SUPFAM" id="SSF52777">
    <property type="entry name" value="CoA-dependent acyltransferases"/>
    <property type="match status" value="6"/>
</dbReference>
<comment type="caution">
    <text evidence="7">The sequence shown here is derived from an EMBL/GenBank/DDBJ whole genome shotgun (WGS) entry which is preliminary data.</text>
</comment>
<protein>
    <submittedName>
        <fullName evidence="7">Amino acid adenylation domain-containing protein</fullName>
    </submittedName>
</protein>
<organism evidence="7 8">
    <name type="scientific">Kutzneria chonburiensis</name>
    <dbReference type="NCBI Taxonomy" id="1483604"/>
    <lineage>
        <taxon>Bacteria</taxon>
        <taxon>Bacillati</taxon>
        <taxon>Actinomycetota</taxon>
        <taxon>Actinomycetes</taxon>
        <taxon>Pseudonocardiales</taxon>
        <taxon>Pseudonocardiaceae</taxon>
        <taxon>Kutzneria</taxon>
    </lineage>
</organism>
<dbReference type="InterPro" id="IPR009081">
    <property type="entry name" value="PP-bd_ACP"/>
</dbReference>
<dbReference type="NCBIfam" id="TIGR01720">
    <property type="entry name" value="NRPS-para261"/>
    <property type="match status" value="1"/>
</dbReference>
<dbReference type="NCBIfam" id="NF003417">
    <property type="entry name" value="PRK04813.1"/>
    <property type="match status" value="2"/>
</dbReference>
<dbReference type="CDD" id="cd19540">
    <property type="entry name" value="LCL_NRPS-like"/>
    <property type="match status" value="1"/>
</dbReference>
<dbReference type="CDD" id="cd12117">
    <property type="entry name" value="A_NRPS_Srf_like"/>
    <property type="match status" value="1"/>
</dbReference>
<keyword evidence="2" id="KW-0596">Phosphopantetheine</keyword>
<dbReference type="InterPro" id="IPR001242">
    <property type="entry name" value="Condensation_dom"/>
</dbReference>
<dbReference type="CDD" id="cd17643">
    <property type="entry name" value="A_NRPS_Cytc1-like"/>
    <property type="match status" value="1"/>
</dbReference>
<dbReference type="PANTHER" id="PTHR45527:SF14">
    <property type="entry name" value="PLIPASTATIN SYNTHASE SUBUNIT B"/>
    <property type="match status" value="1"/>
</dbReference>
<keyword evidence="4" id="KW-0677">Repeat</keyword>
<dbReference type="PROSITE" id="PS50075">
    <property type="entry name" value="CARRIER"/>
    <property type="match status" value="2"/>
</dbReference>
<dbReference type="NCBIfam" id="TIGR01733">
    <property type="entry name" value="AA-adenyl-dom"/>
    <property type="match status" value="2"/>
</dbReference>
<dbReference type="PROSITE" id="PS00012">
    <property type="entry name" value="PHOSPHOPANTETHEINE"/>
    <property type="match status" value="1"/>
</dbReference>
<gene>
    <name evidence="7" type="ORF">ACFFH7_42465</name>
</gene>
<evidence type="ECO:0000256" key="1">
    <source>
        <dbReference type="ARBA" id="ARBA00001957"/>
    </source>
</evidence>
<dbReference type="RefSeq" id="WP_379794594.1">
    <property type="nucleotide sequence ID" value="NZ_JBHLUD010000015.1"/>
</dbReference>
<comment type="cofactor">
    <cofactor evidence="1">
        <name>pantetheine 4'-phosphate</name>
        <dbReference type="ChEBI" id="CHEBI:47942"/>
    </cofactor>
</comment>
<accession>A0ABV6N6R9</accession>
<dbReference type="Gene3D" id="3.30.300.30">
    <property type="match status" value="2"/>
</dbReference>
<dbReference type="SUPFAM" id="SSF47336">
    <property type="entry name" value="ACP-like"/>
    <property type="match status" value="2"/>
</dbReference>
<evidence type="ECO:0000313" key="8">
    <source>
        <dbReference type="Proteomes" id="UP001589810"/>
    </source>
</evidence>
<dbReference type="InterPro" id="IPR042099">
    <property type="entry name" value="ANL_N_sf"/>
</dbReference>
<dbReference type="PANTHER" id="PTHR45527">
    <property type="entry name" value="NONRIBOSOMAL PEPTIDE SYNTHETASE"/>
    <property type="match status" value="1"/>
</dbReference>
<dbReference type="Gene3D" id="3.30.559.30">
    <property type="entry name" value="Nonribosomal peptide synthetase, condensation domain"/>
    <property type="match status" value="4"/>
</dbReference>
<dbReference type="Gene3D" id="3.30.559.10">
    <property type="entry name" value="Chloramphenicol acetyltransferase-like domain"/>
    <property type="match status" value="3"/>
</dbReference>
<dbReference type="Pfam" id="PF13193">
    <property type="entry name" value="AMP-binding_C"/>
    <property type="match status" value="2"/>
</dbReference>
<evidence type="ECO:0000256" key="5">
    <source>
        <dbReference type="ARBA" id="ARBA00023194"/>
    </source>
</evidence>
<proteinExistence type="predicted"/>
<name>A0ABV6N6R9_9PSEU</name>
<dbReference type="InterPro" id="IPR010071">
    <property type="entry name" value="AA_adenyl_dom"/>
</dbReference>
<dbReference type="InterPro" id="IPR023213">
    <property type="entry name" value="CAT-like_dom_sf"/>
</dbReference>
<evidence type="ECO:0000259" key="6">
    <source>
        <dbReference type="PROSITE" id="PS50075"/>
    </source>
</evidence>
<dbReference type="Pfam" id="PF00668">
    <property type="entry name" value="Condensation"/>
    <property type="match status" value="3"/>
</dbReference>
<dbReference type="Gene3D" id="3.40.50.12780">
    <property type="entry name" value="N-terminal domain of ligase-like"/>
    <property type="match status" value="1"/>
</dbReference>
<keyword evidence="5" id="KW-0045">Antibiotic biosynthesis</keyword>
<evidence type="ECO:0000256" key="2">
    <source>
        <dbReference type="ARBA" id="ARBA00022450"/>
    </source>
</evidence>
<keyword evidence="3" id="KW-0597">Phosphoprotein</keyword>
<dbReference type="InterPro" id="IPR006162">
    <property type="entry name" value="Ppantetheine_attach_site"/>
</dbReference>
<keyword evidence="8" id="KW-1185">Reference proteome</keyword>
<dbReference type="SUPFAM" id="SSF56801">
    <property type="entry name" value="Acetyl-CoA synthetase-like"/>
    <property type="match status" value="2"/>
</dbReference>
<dbReference type="Gene3D" id="3.40.50.980">
    <property type="match status" value="2"/>
</dbReference>
<reference evidence="7 8" key="1">
    <citation type="submission" date="2024-09" db="EMBL/GenBank/DDBJ databases">
        <authorList>
            <person name="Sun Q."/>
            <person name="Mori K."/>
        </authorList>
    </citation>
    <scope>NUCLEOTIDE SEQUENCE [LARGE SCALE GENOMIC DNA]</scope>
    <source>
        <strain evidence="7 8">TBRC 1432</strain>
    </source>
</reference>
<dbReference type="Proteomes" id="UP001589810">
    <property type="component" value="Unassembled WGS sequence"/>
</dbReference>
<dbReference type="Gene3D" id="1.10.1200.10">
    <property type="entry name" value="ACP-like"/>
    <property type="match status" value="2"/>
</dbReference>
<feature type="domain" description="Carrier" evidence="6">
    <location>
        <begin position="952"/>
        <end position="1027"/>
    </location>
</feature>
<dbReference type="InterPro" id="IPR045851">
    <property type="entry name" value="AMP-bd_C_sf"/>
</dbReference>
<dbReference type="InterPro" id="IPR000873">
    <property type="entry name" value="AMP-dep_synth/lig_dom"/>
</dbReference>